<dbReference type="Proteomes" id="UP000800041">
    <property type="component" value="Unassembled WGS sequence"/>
</dbReference>
<accession>A0A6G1GZY8</accession>
<evidence type="ECO:0000313" key="4">
    <source>
        <dbReference type="EMBL" id="KAF1986372.1"/>
    </source>
</evidence>
<name>A0A6G1GZY8_9PEZI</name>
<dbReference type="InterPro" id="IPR035940">
    <property type="entry name" value="CAP_sf"/>
</dbReference>
<dbReference type="SUPFAM" id="SSF55797">
    <property type="entry name" value="PR-1-like"/>
    <property type="match status" value="1"/>
</dbReference>
<keyword evidence="5" id="KW-1185">Reference proteome</keyword>
<feature type="domain" description="SCP" evidence="3">
    <location>
        <begin position="173"/>
        <end position="316"/>
    </location>
</feature>
<dbReference type="EMBL" id="ML977157">
    <property type="protein sequence ID" value="KAF1986372.1"/>
    <property type="molecule type" value="Genomic_DNA"/>
</dbReference>
<proteinExistence type="predicted"/>
<dbReference type="PRINTS" id="PR01217">
    <property type="entry name" value="PRICHEXTENSN"/>
</dbReference>
<feature type="chain" id="PRO_5026106584" description="SCP domain-containing protein" evidence="2">
    <location>
        <begin position="17"/>
        <end position="319"/>
    </location>
</feature>
<feature type="region of interest" description="Disordered" evidence="1">
    <location>
        <begin position="45"/>
        <end position="168"/>
    </location>
</feature>
<feature type="compositionally biased region" description="Low complexity" evidence="1">
    <location>
        <begin position="133"/>
        <end position="157"/>
    </location>
</feature>
<feature type="signal peptide" evidence="2">
    <location>
        <begin position="1"/>
        <end position="16"/>
    </location>
</feature>
<dbReference type="InterPro" id="IPR014044">
    <property type="entry name" value="CAP_dom"/>
</dbReference>
<evidence type="ECO:0000256" key="2">
    <source>
        <dbReference type="SAM" id="SignalP"/>
    </source>
</evidence>
<protein>
    <recommendedName>
        <fullName evidence="3">SCP domain-containing protein</fullName>
    </recommendedName>
</protein>
<organism evidence="4 5">
    <name type="scientific">Aulographum hederae CBS 113979</name>
    <dbReference type="NCBI Taxonomy" id="1176131"/>
    <lineage>
        <taxon>Eukaryota</taxon>
        <taxon>Fungi</taxon>
        <taxon>Dikarya</taxon>
        <taxon>Ascomycota</taxon>
        <taxon>Pezizomycotina</taxon>
        <taxon>Dothideomycetes</taxon>
        <taxon>Pleosporomycetidae</taxon>
        <taxon>Aulographales</taxon>
        <taxon>Aulographaceae</taxon>
    </lineage>
</organism>
<gene>
    <name evidence="4" type="ORF">K402DRAFT_404450</name>
</gene>
<feature type="compositionally biased region" description="Pro residues" evidence="1">
    <location>
        <begin position="96"/>
        <end position="114"/>
    </location>
</feature>
<dbReference type="Pfam" id="PF00188">
    <property type="entry name" value="CAP"/>
    <property type="match status" value="1"/>
</dbReference>
<reference evidence="4" key="1">
    <citation type="journal article" date="2020" name="Stud. Mycol.">
        <title>101 Dothideomycetes genomes: a test case for predicting lifestyles and emergence of pathogens.</title>
        <authorList>
            <person name="Haridas S."/>
            <person name="Albert R."/>
            <person name="Binder M."/>
            <person name="Bloem J."/>
            <person name="Labutti K."/>
            <person name="Salamov A."/>
            <person name="Andreopoulos B."/>
            <person name="Baker S."/>
            <person name="Barry K."/>
            <person name="Bills G."/>
            <person name="Bluhm B."/>
            <person name="Cannon C."/>
            <person name="Castanera R."/>
            <person name="Culley D."/>
            <person name="Daum C."/>
            <person name="Ezra D."/>
            <person name="Gonzalez J."/>
            <person name="Henrissat B."/>
            <person name="Kuo A."/>
            <person name="Liang C."/>
            <person name="Lipzen A."/>
            <person name="Lutzoni F."/>
            <person name="Magnuson J."/>
            <person name="Mondo S."/>
            <person name="Nolan M."/>
            <person name="Ohm R."/>
            <person name="Pangilinan J."/>
            <person name="Park H.-J."/>
            <person name="Ramirez L."/>
            <person name="Alfaro M."/>
            <person name="Sun H."/>
            <person name="Tritt A."/>
            <person name="Yoshinaga Y."/>
            <person name="Zwiers L.-H."/>
            <person name="Turgeon B."/>
            <person name="Goodwin S."/>
            <person name="Spatafora J."/>
            <person name="Crous P."/>
            <person name="Grigoriev I."/>
        </authorList>
    </citation>
    <scope>NUCLEOTIDE SEQUENCE</scope>
    <source>
        <strain evidence="4">CBS 113979</strain>
    </source>
</reference>
<feature type="compositionally biased region" description="Low complexity" evidence="1">
    <location>
        <begin position="82"/>
        <end position="95"/>
    </location>
</feature>
<feature type="compositionally biased region" description="Low complexity" evidence="1">
    <location>
        <begin position="46"/>
        <end position="64"/>
    </location>
</feature>
<evidence type="ECO:0000259" key="3">
    <source>
        <dbReference type="Pfam" id="PF00188"/>
    </source>
</evidence>
<evidence type="ECO:0000256" key="1">
    <source>
        <dbReference type="SAM" id="MobiDB-lite"/>
    </source>
</evidence>
<dbReference type="OrthoDB" id="5350391at2759"/>
<evidence type="ECO:0000313" key="5">
    <source>
        <dbReference type="Proteomes" id="UP000800041"/>
    </source>
</evidence>
<sequence>MLFSKTLPLFVVGAAASPIWNILVPKAVVTVTDVAVVYETITAGQEPVASPTPSPAAEAETTSADRSWSWGQWNGWHHDEPASSTTKAVVTTSSVAPPPPPPSTTSTPPPPPPSTTVAPTTTSTPPPPPPPETTSTTQAPTTTSKAAPVATSAAPSTGSDDGSPMNGGKSVLSIVNKWRSTQAGCGHFTWDSQLAKNALKTGVDGGGVNQVHQLNAGSYAQVITPGMEKAGDFDLKGDTPFELSYTAWLCEAPTSALTGASPDQCTLVNDVLHMSYSGTGHSDILTSKDYKTIGCAFAPNPNADPTSPYQGLWVCDLGM</sequence>
<keyword evidence="2" id="KW-0732">Signal</keyword>
<dbReference type="AlphaFoldDB" id="A0A6G1GZY8"/>